<dbReference type="Pfam" id="PF00583">
    <property type="entry name" value="Acetyltransf_1"/>
    <property type="match status" value="1"/>
</dbReference>
<dbReference type="PANTHER" id="PTHR42791:SF1">
    <property type="entry name" value="N-ACETYLTRANSFERASE DOMAIN-CONTAINING PROTEIN"/>
    <property type="match status" value="1"/>
</dbReference>
<name>A0ABU7G5I8_9ALTE</name>
<comment type="caution">
    <text evidence="2">The sequence shown here is derived from an EMBL/GenBank/DDBJ whole genome shotgun (WGS) entry which is preliminary data.</text>
</comment>
<dbReference type="SUPFAM" id="SSF55729">
    <property type="entry name" value="Acyl-CoA N-acyltransferases (Nat)"/>
    <property type="match status" value="1"/>
</dbReference>
<proteinExistence type="predicted"/>
<dbReference type="Proteomes" id="UP001310248">
    <property type="component" value="Unassembled WGS sequence"/>
</dbReference>
<gene>
    <name evidence="2" type="ORF">SNR37_004008</name>
</gene>
<dbReference type="EC" id="2.3.1.-" evidence="2"/>
<protein>
    <submittedName>
        <fullName evidence="2">GNAT family N-acetyltransferase</fullName>
        <ecNumber evidence="2">2.3.1.-</ecNumber>
    </submittedName>
</protein>
<accession>A0ABU7G5I8</accession>
<reference evidence="2 3" key="2">
    <citation type="submission" date="2023-12" db="EMBL/GenBank/DDBJ databases">
        <authorList>
            <consortium name="Cladostephus spongiosus"/>
            <person name="Lorente B."/>
            <person name="Cabral C."/>
            <person name="Frias J."/>
            <person name="Faria J."/>
            <person name="Toubarro D."/>
        </authorList>
    </citation>
    <scope>NUCLEOTIDE SEQUENCE [LARGE SCALE GENOMIC DNA]</scope>
    <source>
        <strain evidence="2 3">ZMCS4</strain>
    </source>
</reference>
<dbReference type="CDD" id="cd04301">
    <property type="entry name" value="NAT_SF"/>
    <property type="match status" value="1"/>
</dbReference>
<dbReference type="InterPro" id="IPR000182">
    <property type="entry name" value="GNAT_dom"/>
</dbReference>
<evidence type="ECO:0000313" key="3">
    <source>
        <dbReference type="Proteomes" id="UP001310248"/>
    </source>
</evidence>
<dbReference type="InterPro" id="IPR052523">
    <property type="entry name" value="Trichothecene_AcTrans"/>
</dbReference>
<dbReference type="InterPro" id="IPR016181">
    <property type="entry name" value="Acyl_CoA_acyltransferase"/>
</dbReference>
<dbReference type="EMBL" id="JAYDYW010000008">
    <property type="protein sequence ID" value="MEE1674565.1"/>
    <property type="molecule type" value="Genomic_DNA"/>
</dbReference>
<evidence type="ECO:0000259" key="1">
    <source>
        <dbReference type="Pfam" id="PF00583"/>
    </source>
</evidence>
<sequence>MSSPTLITAKFEDIPALSKMFIDAYANNEAMQAALRSDKMADYAHDSYWRFALGEWGMKQGTVYTTAECEGCVIMVPPGKHQPDVMQKMEAWAIVARMMGEGKLELAKDISEQMLSGPLNQDCYWLWGLGVAPSAGGKGLAGALIKQVTDLADADNKACYVVASSEKVVLTFERRGFEVLSKSENFPYWFMLRPAQG</sequence>
<keyword evidence="2" id="KW-0808">Transferase</keyword>
<dbReference type="Gene3D" id="3.40.630.30">
    <property type="match status" value="1"/>
</dbReference>
<dbReference type="GO" id="GO:0016746">
    <property type="term" value="F:acyltransferase activity"/>
    <property type="evidence" value="ECO:0007669"/>
    <property type="project" value="UniProtKB-KW"/>
</dbReference>
<keyword evidence="2" id="KW-0012">Acyltransferase</keyword>
<reference evidence="3" key="1">
    <citation type="submission" date="2023-07" db="EMBL/GenBank/DDBJ databases">
        <title>Draft genome sequence of Agarivorans aestuarii strain ZMCS4, a CAZymes producing bacteria isolated from the marine brown algae Clodostephus spongiosus.</title>
        <authorList>
            <person name="Lorente B."/>
            <person name="Cabral C."/>
            <person name="Frias J."/>
            <person name="Faria J."/>
            <person name="Toubarro D."/>
        </authorList>
    </citation>
    <scope>NUCLEOTIDE SEQUENCE [LARGE SCALE GENOMIC DNA]</scope>
    <source>
        <strain evidence="3">ZMCS4</strain>
    </source>
</reference>
<dbReference type="PANTHER" id="PTHR42791">
    <property type="entry name" value="GNAT FAMILY ACETYLTRANSFERASE"/>
    <property type="match status" value="1"/>
</dbReference>
<feature type="domain" description="N-acetyltransferase" evidence="1">
    <location>
        <begin position="120"/>
        <end position="177"/>
    </location>
</feature>
<organism evidence="2 3">
    <name type="scientific">Agarivorans aestuarii</name>
    <dbReference type="NCBI Taxonomy" id="1563703"/>
    <lineage>
        <taxon>Bacteria</taxon>
        <taxon>Pseudomonadati</taxon>
        <taxon>Pseudomonadota</taxon>
        <taxon>Gammaproteobacteria</taxon>
        <taxon>Alteromonadales</taxon>
        <taxon>Alteromonadaceae</taxon>
        <taxon>Agarivorans</taxon>
    </lineage>
</organism>
<dbReference type="RefSeq" id="WP_329775653.1">
    <property type="nucleotide sequence ID" value="NZ_JAYDYW010000008.1"/>
</dbReference>
<evidence type="ECO:0000313" key="2">
    <source>
        <dbReference type="EMBL" id="MEE1674565.1"/>
    </source>
</evidence>
<keyword evidence="3" id="KW-1185">Reference proteome</keyword>